<evidence type="ECO:0000259" key="5">
    <source>
        <dbReference type="PROSITE" id="PS51722"/>
    </source>
</evidence>
<dbReference type="GO" id="GO:0032543">
    <property type="term" value="P:mitochondrial translation"/>
    <property type="evidence" value="ECO:0007669"/>
    <property type="project" value="TreeGrafter"/>
</dbReference>
<reference evidence="6" key="1">
    <citation type="journal article" date="2020" name="J. Eukaryot. Microbiol.">
        <title>De novo Sequencing, Assembly and Annotation of the Transcriptome for the Free-Living Testate Amoeba Arcella intermedia.</title>
        <authorList>
            <person name="Ribeiro G.M."/>
            <person name="Porfirio-Sousa A.L."/>
            <person name="Maurer-Alcala X.X."/>
            <person name="Katz L.A."/>
            <person name="Lahr D.J.G."/>
        </authorList>
    </citation>
    <scope>NUCLEOTIDE SEQUENCE</scope>
</reference>
<dbReference type="InterPro" id="IPR041095">
    <property type="entry name" value="EFG_II"/>
</dbReference>
<keyword evidence="2" id="KW-0648">Protein biosynthesis</keyword>
<dbReference type="InterPro" id="IPR035647">
    <property type="entry name" value="EFG_III/V"/>
</dbReference>
<dbReference type="CDD" id="cd16262">
    <property type="entry name" value="EFG_III"/>
    <property type="match status" value="1"/>
</dbReference>
<dbReference type="PROSITE" id="PS00301">
    <property type="entry name" value="G_TR_1"/>
    <property type="match status" value="1"/>
</dbReference>
<dbReference type="GO" id="GO:0003924">
    <property type="term" value="F:GTPase activity"/>
    <property type="evidence" value="ECO:0007669"/>
    <property type="project" value="InterPro"/>
</dbReference>
<feature type="domain" description="Tr-type G" evidence="5">
    <location>
        <begin position="1"/>
        <end position="256"/>
    </location>
</feature>
<dbReference type="FunFam" id="3.40.50.300:FF:000514">
    <property type="entry name" value="Ribosome-releasing factor 2, mitochondrial"/>
    <property type="match status" value="1"/>
</dbReference>
<evidence type="ECO:0000256" key="2">
    <source>
        <dbReference type="ARBA" id="ARBA00022917"/>
    </source>
</evidence>
<dbReference type="GO" id="GO:0005525">
    <property type="term" value="F:GTP binding"/>
    <property type="evidence" value="ECO:0007669"/>
    <property type="project" value="UniProtKB-KW"/>
</dbReference>
<dbReference type="Gene3D" id="3.30.70.870">
    <property type="entry name" value="Elongation Factor G (Translational Gtpase), domain 3"/>
    <property type="match status" value="1"/>
</dbReference>
<dbReference type="SMART" id="SM00838">
    <property type="entry name" value="EFG_C"/>
    <property type="match status" value="1"/>
</dbReference>
<dbReference type="Pfam" id="PF03144">
    <property type="entry name" value="GTP_EFTU_D2"/>
    <property type="match status" value="1"/>
</dbReference>
<dbReference type="Gene3D" id="3.40.50.300">
    <property type="entry name" value="P-loop containing nucleotide triphosphate hydrolases"/>
    <property type="match status" value="1"/>
</dbReference>
<dbReference type="SUPFAM" id="SSF50447">
    <property type="entry name" value="Translation proteins"/>
    <property type="match status" value="1"/>
</dbReference>
<dbReference type="CDD" id="cd04088">
    <property type="entry name" value="EFG_mtEFG_II"/>
    <property type="match status" value="1"/>
</dbReference>
<keyword evidence="3" id="KW-0496">Mitochondrion</keyword>
<dbReference type="SUPFAM" id="SSF52540">
    <property type="entry name" value="P-loop containing nucleoside triphosphate hydrolases"/>
    <property type="match status" value="1"/>
</dbReference>
<dbReference type="Pfam" id="PF00679">
    <property type="entry name" value="EFG_C"/>
    <property type="match status" value="1"/>
</dbReference>
<keyword evidence="1" id="KW-0547">Nucleotide-binding</keyword>
<evidence type="ECO:0000313" key="6">
    <source>
        <dbReference type="EMBL" id="NDV29859.1"/>
    </source>
</evidence>
<dbReference type="InterPro" id="IPR004161">
    <property type="entry name" value="EFTu-like_2"/>
</dbReference>
<dbReference type="InterPro" id="IPR035649">
    <property type="entry name" value="EFG_V"/>
</dbReference>
<dbReference type="InterPro" id="IPR031157">
    <property type="entry name" value="G_TR_CS"/>
</dbReference>
<dbReference type="InterPro" id="IPR027417">
    <property type="entry name" value="P-loop_NTPase"/>
</dbReference>
<dbReference type="Pfam" id="PF14492">
    <property type="entry name" value="EFG_III"/>
    <property type="match status" value="1"/>
</dbReference>
<name>A0A6B2KYN1_9EUKA</name>
<dbReference type="FunFam" id="3.30.70.240:FF:000001">
    <property type="entry name" value="Elongation factor G"/>
    <property type="match status" value="1"/>
</dbReference>
<organism evidence="6">
    <name type="scientific">Arcella intermedia</name>
    <dbReference type="NCBI Taxonomy" id="1963864"/>
    <lineage>
        <taxon>Eukaryota</taxon>
        <taxon>Amoebozoa</taxon>
        <taxon>Tubulinea</taxon>
        <taxon>Elardia</taxon>
        <taxon>Arcellinida</taxon>
        <taxon>Sphaerothecina</taxon>
        <taxon>Arcellidae</taxon>
        <taxon>Arcella</taxon>
    </lineage>
</organism>
<dbReference type="InterPro" id="IPR009000">
    <property type="entry name" value="Transl_B-barrel_sf"/>
</dbReference>
<dbReference type="InterPro" id="IPR009022">
    <property type="entry name" value="EFG_III"/>
</dbReference>
<dbReference type="Gene3D" id="3.30.230.10">
    <property type="match status" value="1"/>
</dbReference>
<dbReference type="PROSITE" id="PS51722">
    <property type="entry name" value="G_TR_2"/>
    <property type="match status" value="1"/>
</dbReference>
<dbReference type="CDD" id="cd03713">
    <property type="entry name" value="EFG_mtEFG_C"/>
    <property type="match status" value="1"/>
</dbReference>
<dbReference type="InterPro" id="IPR000640">
    <property type="entry name" value="EFG_V-like"/>
</dbReference>
<evidence type="ECO:0000256" key="3">
    <source>
        <dbReference type="ARBA" id="ARBA00023128"/>
    </source>
</evidence>
<dbReference type="GO" id="GO:0005759">
    <property type="term" value="C:mitochondrial matrix"/>
    <property type="evidence" value="ECO:0007669"/>
    <property type="project" value="UniProtKB-ARBA"/>
</dbReference>
<dbReference type="Gene3D" id="3.30.70.240">
    <property type="match status" value="1"/>
</dbReference>
<sequence length="680" mass="75825">MLYYSNSIRRVGDVDRGDTVMDYLELERKRGITITSAAISFPWKNHTVNVIDTPGHVDFTVEVERSVRVLDGAVTILDAYHHVQAQTTTVWNQATNYNVPRIIYVNKMDREGASFNGALASIENKFGTKTFPIQLPIGSSRSFSSIVDLLHMETIDWNDEDFGFDYTRSPVTGINQVRAQEARNALVEKIAEHDDKVMELCLSDVGLNVPAIELRKALRRISIGMKGVVVMCGSSLKNKGVQPVLDGIIDYLPSPIERPPVEGVDKSGQVSQIYPESEFELCALAFKVIHDHKKGMIVYLRVYSGCLTKGIKIFNTAVGKEERPIRICRVRADDYEDIDEVKVGDIAAAIGLKFTRTGDTLVGLKDKQIALKGIKIPEPVFFCSVVPESPAQEEALNTALTSLQSEDPSIKVHTNTETGQLLLSGMGELHLEIVQDRLLNHYKVKADIGKIYLAYRSTIMDTIKEDFRKTFTTSRQESVFLTLRLKRNSEPNNHFSIVVDLSQKTNGNKKAASDLTQAFTAGADDAFSNGIPSGFPFHDISVELLNMEYDKGTSIQTYRIAMVQGILQLAKKATPLVLEPVMDVEIICDDSHTRTVLSDLTGRRRGSISLLSQDKASKIIQAKIPLKELLGYSSELRSFTKGTGFFSMEFSSYEPTPLKVQDQILKEHGHFEYLSQTPEE</sequence>
<accession>A0A6B2KYN1</accession>
<keyword evidence="4" id="KW-0342">GTP-binding</keyword>
<dbReference type="PANTHER" id="PTHR43261:SF1">
    <property type="entry name" value="RIBOSOME-RELEASING FACTOR 2, MITOCHONDRIAL"/>
    <property type="match status" value="1"/>
</dbReference>
<protein>
    <recommendedName>
        <fullName evidence="5">Tr-type G domain-containing protein</fullName>
    </recommendedName>
</protein>
<dbReference type="InterPro" id="IPR014721">
    <property type="entry name" value="Ribsml_uS5_D2-typ_fold_subgr"/>
</dbReference>
<dbReference type="EMBL" id="GIBP01000890">
    <property type="protein sequence ID" value="NDV29859.1"/>
    <property type="molecule type" value="Transcribed_RNA"/>
</dbReference>
<dbReference type="AlphaFoldDB" id="A0A6B2KYN1"/>
<proteinExistence type="predicted"/>
<dbReference type="SUPFAM" id="SSF54980">
    <property type="entry name" value="EF-G C-terminal domain-like"/>
    <property type="match status" value="2"/>
</dbReference>
<dbReference type="Gene3D" id="2.40.30.10">
    <property type="entry name" value="Translation factors"/>
    <property type="match status" value="1"/>
</dbReference>
<dbReference type="InterPro" id="IPR005225">
    <property type="entry name" value="Small_GTP-bd"/>
</dbReference>
<evidence type="ECO:0000256" key="1">
    <source>
        <dbReference type="ARBA" id="ARBA00022741"/>
    </source>
</evidence>
<dbReference type="GO" id="GO:0032790">
    <property type="term" value="P:ribosome disassembly"/>
    <property type="evidence" value="ECO:0007669"/>
    <property type="project" value="TreeGrafter"/>
</dbReference>
<dbReference type="NCBIfam" id="TIGR00231">
    <property type="entry name" value="small_GTP"/>
    <property type="match status" value="1"/>
</dbReference>
<dbReference type="PANTHER" id="PTHR43261">
    <property type="entry name" value="TRANSLATION ELONGATION FACTOR G-RELATED"/>
    <property type="match status" value="1"/>
</dbReference>
<dbReference type="InterPro" id="IPR000795">
    <property type="entry name" value="T_Tr_GTP-bd_dom"/>
</dbReference>
<dbReference type="Pfam" id="PF00009">
    <property type="entry name" value="GTP_EFTU"/>
    <property type="match status" value="1"/>
</dbReference>
<evidence type="ECO:0000256" key="4">
    <source>
        <dbReference type="ARBA" id="ARBA00023134"/>
    </source>
</evidence>